<feature type="binding site" evidence="12">
    <location>
        <position position="189"/>
    </location>
    <ligand>
        <name>S-adenosyl-L-methionine</name>
        <dbReference type="ChEBI" id="CHEBI:59789"/>
    </ligand>
</feature>
<dbReference type="InterPro" id="IPR058240">
    <property type="entry name" value="rSAM_sf"/>
</dbReference>
<dbReference type="GO" id="GO:1904047">
    <property type="term" value="F:S-adenosyl-L-methionine binding"/>
    <property type="evidence" value="ECO:0007669"/>
    <property type="project" value="UniProtKB-UniRule"/>
</dbReference>
<evidence type="ECO:0000256" key="11">
    <source>
        <dbReference type="ARBA" id="ARBA00048697"/>
    </source>
</evidence>
<dbReference type="SFLD" id="SFLDG01383">
    <property type="entry name" value="cyclic_pyranopterin_phosphate"/>
    <property type="match status" value="1"/>
</dbReference>
<feature type="binding site" evidence="12">
    <location>
        <position position="67"/>
    </location>
    <ligand>
        <name>S-adenosyl-L-methionine</name>
        <dbReference type="ChEBI" id="CHEBI:59789"/>
    </ligand>
</feature>
<evidence type="ECO:0000259" key="13">
    <source>
        <dbReference type="PROSITE" id="PS51918"/>
    </source>
</evidence>
<evidence type="ECO:0000256" key="5">
    <source>
        <dbReference type="ARBA" id="ARBA00022741"/>
    </source>
</evidence>
<dbReference type="SUPFAM" id="SSF102114">
    <property type="entry name" value="Radical SAM enzymes"/>
    <property type="match status" value="1"/>
</dbReference>
<evidence type="ECO:0000256" key="8">
    <source>
        <dbReference type="ARBA" id="ARBA00023134"/>
    </source>
</evidence>
<keyword evidence="5 12" id="KW-0547">Nucleotide-binding</keyword>
<dbReference type="SFLD" id="SFLDG01067">
    <property type="entry name" value="SPASM/twitch_domain_containing"/>
    <property type="match status" value="1"/>
</dbReference>
<dbReference type="GO" id="GO:0061798">
    <property type="term" value="F:GTP 3',8'-cyclase activity"/>
    <property type="evidence" value="ECO:0007669"/>
    <property type="project" value="UniProtKB-UniRule"/>
</dbReference>
<comment type="catalytic activity">
    <reaction evidence="11 12">
        <text>GTP + AH2 + S-adenosyl-L-methionine = (8S)-3',8-cyclo-7,8-dihydroguanosine 5'-triphosphate + 5'-deoxyadenosine + L-methionine + A + H(+)</text>
        <dbReference type="Rhea" id="RHEA:49576"/>
        <dbReference type="ChEBI" id="CHEBI:13193"/>
        <dbReference type="ChEBI" id="CHEBI:15378"/>
        <dbReference type="ChEBI" id="CHEBI:17319"/>
        <dbReference type="ChEBI" id="CHEBI:17499"/>
        <dbReference type="ChEBI" id="CHEBI:37565"/>
        <dbReference type="ChEBI" id="CHEBI:57844"/>
        <dbReference type="ChEBI" id="CHEBI:59789"/>
        <dbReference type="ChEBI" id="CHEBI:131766"/>
        <dbReference type="EC" id="4.1.99.22"/>
    </reaction>
</comment>
<dbReference type="InterPro" id="IPR050105">
    <property type="entry name" value="MoCo_biosynth_MoaA/MoaC"/>
</dbReference>
<dbReference type="PANTHER" id="PTHR22960">
    <property type="entry name" value="MOLYBDOPTERIN COFACTOR SYNTHESIS PROTEIN A"/>
    <property type="match status" value="1"/>
</dbReference>
<feature type="binding site" evidence="12">
    <location>
        <position position="26"/>
    </location>
    <ligand>
        <name>S-adenosyl-L-methionine</name>
        <dbReference type="ChEBI" id="CHEBI:59789"/>
    </ligand>
</feature>
<dbReference type="CDD" id="cd21117">
    <property type="entry name" value="Twitch_MoaA"/>
    <property type="match status" value="1"/>
</dbReference>
<dbReference type="InterPro" id="IPR006638">
    <property type="entry name" value="Elp3/MiaA/NifB-like_rSAM"/>
</dbReference>
<dbReference type="GO" id="GO:0006777">
    <property type="term" value="P:Mo-molybdopterin cofactor biosynthetic process"/>
    <property type="evidence" value="ECO:0007669"/>
    <property type="project" value="UniProtKB-UniRule"/>
</dbReference>
<dbReference type="GO" id="GO:0061799">
    <property type="term" value="F:cyclic pyranopterin monophosphate synthase activity"/>
    <property type="evidence" value="ECO:0007669"/>
    <property type="project" value="TreeGrafter"/>
</dbReference>
<comment type="caution">
    <text evidence="12">Lacks conserved residue(s) required for the propagation of feature annotation.</text>
</comment>
<feature type="binding site" evidence="12">
    <location>
        <position position="252"/>
    </location>
    <ligand>
        <name>[4Fe-4S] cluster</name>
        <dbReference type="ChEBI" id="CHEBI:49883"/>
        <label>2</label>
        <note>4Fe-4S-substrate</note>
    </ligand>
</feature>
<keyword evidence="8 12" id="KW-0342">GTP-binding</keyword>
<evidence type="ECO:0000256" key="12">
    <source>
        <dbReference type="HAMAP-Rule" id="MF_01225"/>
    </source>
</evidence>
<dbReference type="PROSITE" id="PS51918">
    <property type="entry name" value="RADICAL_SAM"/>
    <property type="match status" value="1"/>
</dbReference>
<keyword evidence="9 12" id="KW-0501">Molybdenum cofactor biosynthesis</keyword>
<dbReference type="Proteomes" id="UP000092574">
    <property type="component" value="Chromosome"/>
</dbReference>
<evidence type="ECO:0000313" key="14">
    <source>
        <dbReference type="EMBL" id="ANU76640.1"/>
    </source>
</evidence>
<evidence type="ECO:0000256" key="9">
    <source>
        <dbReference type="ARBA" id="ARBA00023150"/>
    </source>
</evidence>
<keyword evidence="6 12" id="KW-0408">Iron</keyword>
<dbReference type="UniPathway" id="UPA00344"/>
<keyword evidence="7 12" id="KW-0411">Iron-sulfur</keyword>
<evidence type="ECO:0000313" key="15">
    <source>
        <dbReference type="Proteomes" id="UP000092574"/>
    </source>
</evidence>
<dbReference type="GO" id="GO:0046872">
    <property type="term" value="F:metal ion binding"/>
    <property type="evidence" value="ECO:0007669"/>
    <property type="project" value="UniProtKB-KW"/>
</dbReference>
<dbReference type="SFLD" id="SFLDS00029">
    <property type="entry name" value="Radical_SAM"/>
    <property type="match status" value="1"/>
</dbReference>
<dbReference type="CDD" id="cd01335">
    <property type="entry name" value="Radical_SAM"/>
    <property type="match status" value="1"/>
</dbReference>
<feature type="binding site" evidence="12">
    <location>
        <position position="27"/>
    </location>
    <ligand>
        <name>[4Fe-4S] cluster</name>
        <dbReference type="ChEBI" id="CHEBI:49883"/>
        <label>1</label>
        <note>4Fe-4S-S-AdoMet</note>
    </ligand>
</feature>
<dbReference type="RefSeq" id="WP_065542801.1">
    <property type="nucleotide sequence ID" value="NZ_CP015405.2"/>
</dbReference>
<accession>A0A1C7IAD0</accession>
<dbReference type="OrthoDB" id="9763993at2"/>
<sequence length="326" mass="36402">MLDQYRRNIEYIRISITDRCNLRCMYCMPEGGIEQVEHSDILTYDEITRLCRILAGKGISKVKITGGEPLVRKNAAELVRMVKNIPGINNVTLTTNGILLGDQMQDLAEAGTDAVNISLDALSQEMFEKITRRKGLDKVLEAMDKALQFPNVRVKVNCVLLHGVNEDQWIPIAGLAKDRPVDVRFIEMMPIGYGRQYCGEETEDHVRHLLEEAYGKAVSLSGRFGNGPSTYIQLDGFKGKIGFISAISHKFCGDCNRVRLTAEGFLKPCLQFSHGADMRSLLRDGSSDAQIGAVMEKTIFEKPGSHRFLEKQEEGLENKKMSEIGG</sequence>
<dbReference type="InterPro" id="IPR013483">
    <property type="entry name" value="MoaA"/>
</dbReference>
<comment type="subunit">
    <text evidence="12">Monomer and homodimer.</text>
</comment>
<dbReference type="InterPro" id="IPR000385">
    <property type="entry name" value="MoaA_NifB_PqqE_Fe-S-bd_CS"/>
</dbReference>
<feature type="binding site" evidence="12">
    <location>
        <begin position="257"/>
        <end position="259"/>
    </location>
    <ligand>
        <name>GTP</name>
        <dbReference type="ChEBI" id="CHEBI:37565"/>
    </ligand>
</feature>
<name>A0A1C7IAD0_9FIRM</name>
<dbReference type="Pfam" id="PF04055">
    <property type="entry name" value="Radical_SAM"/>
    <property type="match status" value="1"/>
</dbReference>
<feature type="binding site" evidence="12">
    <location>
        <position position="255"/>
    </location>
    <ligand>
        <name>[4Fe-4S] cluster</name>
        <dbReference type="ChEBI" id="CHEBI:49883"/>
        <label>2</label>
        <note>4Fe-4S-substrate</note>
    </ligand>
</feature>
<reference evidence="14" key="1">
    <citation type="submission" date="2017-04" db="EMBL/GenBank/DDBJ databases">
        <title>Complete Genome Sequences of Twelve Strains of a Stable Defined Moderately Diverse Mouse Microbiota 2 (sDMDMm2).</title>
        <authorList>
            <person name="Uchimura Y."/>
            <person name="Wyss M."/>
            <person name="Brugiroux S."/>
            <person name="Limenitakis J.P."/>
            <person name="Stecher B."/>
            <person name="McCoy K.D."/>
            <person name="Macpherson A.J."/>
        </authorList>
    </citation>
    <scope>NUCLEOTIDE SEQUENCE</scope>
    <source>
        <strain evidence="14">YL58</strain>
    </source>
</reference>
<dbReference type="SFLD" id="SFLDG01386">
    <property type="entry name" value="main_SPASM_domain-containing"/>
    <property type="match status" value="1"/>
</dbReference>
<keyword evidence="3 12" id="KW-0949">S-adenosyl-L-methionine</keyword>
<protein>
    <recommendedName>
        <fullName evidence="1 12">GTP 3',8-cyclase</fullName>
        <ecNumber evidence="1 12">4.1.99.22</ecNumber>
    </recommendedName>
    <alternativeName>
        <fullName evidence="12">Molybdenum cofactor biosynthesis protein A</fullName>
    </alternativeName>
</protein>
<feature type="binding site" evidence="12">
    <location>
        <position position="20"/>
    </location>
    <ligand>
        <name>[4Fe-4S] cluster</name>
        <dbReference type="ChEBI" id="CHEBI:49883"/>
        <label>1</label>
        <note>4Fe-4S-S-AdoMet</note>
    </ligand>
</feature>
<dbReference type="PANTHER" id="PTHR22960:SF0">
    <property type="entry name" value="MOLYBDENUM COFACTOR BIOSYNTHESIS PROTEIN 1"/>
    <property type="match status" value="1"/>
</dbReference>
<evidence type="ECO:0000256" key="10">
    <source>
        <dbReference type="ARBA" id="ARBA00023239"/>
    </source>
</evidence>
<dbReference type="GO" id="GO:0051539">
    <property type="term" value="F:4 iron, 4 sulfur cluster binding"/>
    <property type="evidence" value="ECO:0007669"/>
    <property type="project" value="UniProtKB-UniRule"/>
</dbReference>
<keyword evidence="4 12" id="KW-0479">Metal-binding</keyword>
<comment type="function">
    <text evidence="12">Catalyzes the cyclization of GTP to (8S)-3',8-cyclo-7,8-dihydroguanosine 5'-triphosphate.</text>
</comment>
<comment type="similarity">
    <text evidence="12">Belongs to the radical SAM superfamily. MoaA family.</text>
</comment>
<dbReference type="EC" id="4.1.99.22" evidence="1 12"/>
<feature type="binding site" evidence="12">
    <location>
        <position position="269"/>
    </location>
    <ligand>
        <name>[4Fe-4S] cluster</name>
        <dbReference type="ChEBI" id="CHEBI:49883"/>
        <label>2</label>
        <note>4Fe-4S-substrate</note>
    </ligand>
</feature>
<proteinExistence type="inferred from homology"/>
<dbReference type="HAMAP" id="MF_01225_B">
    <property type="entry name" value="MoaA_B"/>
    <property type="match status" value="1"/>
</dbReference>
<dbReference type="PROSITE" id="PS01305">
    <property type="entry name" value="MOAA_NIFB_PQQE"/>
    <property type="match status" value="1"/>
</dbReference>
<dbReference type="STRING" id="1796616.A4V09_13190"/>
<keyword evidence="2 12" id="KW-0004">4Fe-4S</keyword>
<dbReference type="NCBIfam" id="TIGR02666">
    <property type="entry name" value="moaA"/>
    <property type="match status" value="1"/>
</dbReference>
<dbReference type="SMART" id="SM00729">
    <property type="entry name" value="Elp3"/>
    <property type="match status" value="1"/>
</dbReference>
<gene>
    <name evidence="12" type="primary">moaA</name>
    <name evidence="14" type="ORF">A4V09_13190</name>
</gene>
<dbReference type="InterPro" id="IPR010505">
    <property type="entry name" value="MoaA_twitch"/>
</dbReference>
<feature type="binding site" evidence="12">
    <location>
        <position position="94"/>
    </location>
    <ligand>
        <name>GTP</name>
        <dbReference type="ChEBI" id="CHEBI:37565"/>
    </ligand>
</feature>
<dbReference type="KEGG" id="byl:A4V09_13190"/>
<dbReference type="GO" id="GO:0005525">
    <property type="term" value="F:GTP binding"/>
    <property type="evidence" value="ECO:0007669"/>
    <property type="project" value="UniProtKB-UniRule"/>
</dbReference>
<keyword evidence="15" id="KW-1185">Reference proteome</keyword>
<evidence type="ECO:0000256" key="7">
    <source>
        <dbReference type="ARBA" id="ARBA00023014"/>
    </source>
</evidence>
<dbReference type="InterPro" id="IPR013785">
    <property type="entry name" value="Aldolase_TIM"/>
</dbReference>
<feature type="binding site" evidence="12">
    <location>
        <position position="13"/>
    </location>
    <ligand>
        <name>GTP</name>
        <dbReference type="ChEBI" id="CHEBI:37565"/>
    </ligand>
</feature>
<feature type="binding site" evidence="12">
    <location>
        <position position="24"/>
    </location>
    <ligand>
        <name>[4Fe-4S] cluster</name>
        <dbReference type="ChEBI" id="CHEBI:49883"/>
        <label>1</label>
        <note>4Fe-4S-S-AdoMet</note>
    </ligand>
</feature>
<evidence type="ECO:0000256" key="4">
    <source>
        <dbReference type="ARBA" id="ARBA00022723"/>
    </source>
</evidence>
<feature type="binding site" evidence="12">
    <location>
        <position position="155"/>
    </location>
    <ligand>
        <name>GTP</name>
        <dbReference type="ChEBI" id="CHEBI:37565"/>
    </ligand>
</feature>
<dbReference type="EMBL" id="CP015405">
    <property type="protein sequence ID" value="ANU76640.1"/>
    <property type="molecule type" value="Genomic_DNA"/>
</dbReference>
<evidence type="ECO:0000256" key="3">
    <source>
        <dbReference type="ARBA" id="ARBA00022691"/>
    </source>
</evidence>
<dbReference type="InterPro" id="IPR040064">
    <property type="entry name" value="MoaA-like"/>
</dbReference>
<evidence type="ECO:0000256" key="6">
    <source>
        <dbReference type="ARBA" id="ARBA00023004"/>
    </source>
</evidence>
<feature type="domain" description="Radical SAM core" evidence="13">
    <location>
        <begin position="4"/>
        <end position="229"/>
    </location>
</feature>
<dbReference type="InterPro" id="IPR007197">
    <property type="entry name" value="rSAM"/>
</dbReference>
<comment type="pathway">
    <text evidence="12">Cofactor biosynthesis; molybdopterin biosynthesis.</text>
</comment>
<keyword evidence="10 12" id="KW-0456">Lyase</keyword>
<organism evidence="14 15">
    <name type="scientific">Blautia pseudococcoides</name>
    <dbReference type="NCBI Taxonomy" id="1796616"/>
    <lineage>
        <taxon>Bacteria</taxon>
        <taxon>Bacillati</taxon>
        <taxon>Bacillota</taxon>
        <taxon>Clostridia</taxon>
        <taxon>Lachnospirales</taxon>
        <taxon>Lachnospiraceae</taxon>
        <taxon>Blautia</taxon>
    </lineage>
</organism>
<evidence type="ECO:0000256" key="2">
    <source>
        <dbReference type="ARBA" id="ARBA00022485"/>
    </source>
</evidence>
<dbReference type="Gene3D" id="3.20.20.70">
    <property type="entry name" value="Aldolase class I"/>
    <property type="match status" value="1"/>
</dbReference>
<dbReference type="Pfam" id="PF06463">
    <property type="entry name" value="Mob_synth_C"/>
    <property type="match status" value="1"/>
</dbReference>
<evidence type="ECO:0000256" key="1">
    <source>
        <dbReference type="ARBA" id="ARBA00012167"/>
    </source>
</evidence>
<feature type="binding site" evidence="12">
    <location>
        <position position="118"/>
    </location>
    <ligand>
        <name>S-adenosyl-L-methionine</name>
        <dbReference type="ChEBI" id="CHEBI:59789"/>
    </ligand>
</feature>
<comment type="cofactor">
    <cofactor evidence="12">
        <name>[4Fe-4S] cluster</name>
        <dbReference type="ChEBI" id="CHEBI:49883"/>
    </cofactor>
    <text evidence="12">Binds 2 [4Fe-4S] clusters. Binds 1 [4Fe-4S] cluster coordinated with 3 cysteines and an exchangeable S-adenosyl-L-methionine and 1 [4Fe-4S] cluster coordinated with 3 cysteines and the GTP-derived substrate.</text>
</comment>
<dbReference type="AlphaFoldDB" id="A0A1C7IAD0"/>